<keyword evidence="1" id="KW-0802">TPR repeat</keyword>
<comment type="caution">
    <text evidence="3">The sequence shown here is derived from an EMBL/GenBank/DDBJ whole genome shotgun (WGS) entry which is preliminary data.</text>
</comment>
<keyword evidence="4" id="KW-1185">Reference proteome</keyword>
<dbReference type="Proteomes" id="UP001595833">
    <property type="component" value="Unassembled WGS sequence"/>
</dbReference>
<feature type="region of interest" description="Disordered" evidence="2">
    <location>
        <begin position="1"/>
        <end position="29"/>
    </location>
</feature>
<reference evidence="4" key="1">
    <citation type="journal article" date="2019" name="Int. J. Syst. Evol. Microbiol.">
        <title>The Global Catalogue of Microorganisms (GCM) 10K type strain sequencing project: providing services to taxonomists for standard genome sequencing and annotation.</title>
        <authorList>
            <consortium name="The Broad Institute Genomics Platform"/>
            <consortium name="The Broad Institute Genome Sequencing Center for Infectious Disease"/>
            <person name="Wu L."/>
            <person name="Ma J."/>
        </authorList>
    </citation>
    <scope>NUCLEOTIDE SEQUENCE [LARGE SCALE GENOMIC DNA]</scope>
    <source>
        <strain evidence="4">KCTC 12848</strain>
    </source>
</reference>
<evidence type="ECO:0000313" key="3">
    <source>
        <dbReference type="EMBL" id="MFC5057371.1"/>
    </source>
</evidence>
<dbReference type="InterPro" id="IPR027417">
    <property type="entry name" value="P-loop_NTPase"/>
</dbReference>
<dbReference type="PANTHER" id="PTHR47691">
    <property type="entry name" value="REGULATOR-RELATED"/>
    <property type="match status" value="1"/>
</dbReference>
<dbReference type="InterPro" id="IPR019734">
    <property type="entry name" value="TPR_rpt"/>
</dbReference>
<accession>A0ABV9Y9Q7</accession>
<dbReference type="InterPro" id="IPR011990">
    <property type="entry name" value="TPR-like_helical_dom_sf"/>
</dbReference>
<sequence length="761" mass="81628">MVVTPGLRQPDDPVSSDPMPDTGDNGPADVRNTMSGIASVALQTGAVHGGVHLHTARPSPAPVVPRQLPAAPGLLAGRAGELARLDRALTAGWRGSDIDEAGPATADPPAGLAGAGTTVLVSAIGGVGGIGKTWLALAWAHRHLDRFPDGQLFVDLRGFSPVGEPMEPAVAVRGFLDALEVDPDRIPTDLDAQAALYRSLVAGRRMLIVLDNAAASEQVVPLLPGSPTCTVLVTGRVRLASLIDRHGARHLPLGILTGDEARVLLADRLGADRTAAAPEAVDELVGLCGGHPLALSIIARTVDTRIHTPLAEVAAEVRELGLEMLDHDTDPAASLPAVLSWSLRHLTEQQRTVFALLGIAPGTDTTLLAAAALTALPPARARRALSALEEASLLERRPGGRHTMHDLVRAYATTTARDNLSKPVREAALARAVDFYLHTAHAADQLLNPHAEPIRLDPPVPGARPHPLPDPAAALAWLDTWHSHLLAAQQAAATHGRHQVVLHLAWALDTFHIRRGHRHDDLAVWQAAVHAAAHLPDPAAGILAHRRLGRAYAELGWYEQAAGHLRQALAHAEHHHDSLQSANTHYALAQAWERQGNHQQALEHARRALDLYCDLDQPVRKAVALNAVGWHFVHLGDYDAARDHCLEALVLHRRHGFPEGEAATLDSLGLIAHRIGDHRQALDHYHQAVTLLRGLGDAYMLVEILDRVGHAHAALGHHDQVRTVWQEVLELYRQQGRDSDAQRVQSQIDHLDGISRAGADS</sequence>
<dbReference type="Gene3D" id="1.25.40.10">
    <property type="entry name" value="Tetratricopeptide repeat domain"/>
    <property type="match status" value="2"/>
</dbReference>
<name>A0ABV9Y9Q7_9PSEU</name>
<dbReference type="Gene3D" id="3.40.50.300">
    <property type="entry name" value="P-loop containing nucleotide triphosphate hydrolases"/>
    <property type="match status" value="1"/>
</dbReference>
<dbReference type="SUPFAM" id="SSF48452">
    <property type="entry name" value="TPR-like"/>
    <property type="match status" value="1"/>
</dbReference>
<feature type="repeat" description="TPR" evidence="1">
    <location>
        <begin position="582"/>
        <end position="615"/>
    </location>
</feature>
<keyword evidence="3" id="KW-0547">Nucleotide-binding</keyword>
<feature type="repeat" description="TPR" evidence="1">
    <location>
        <begin position="542"/>
        <end position="575"/>
    </location>
</feature>
<evidence type="ECO:0000256" key="2">
    <source>
        <dbReference type="SAM" id="MobiDB-lite"/>
    </source>
</evidence>
<gene>
    <name evidence="3" type="ORF">ACFPFM_26965</name>
</gene>
<dbReference type="PROSITE" id="PS50005">
    <property type="entry name" value="TPR"/>
    <property type="match status" value="2"/>
</dbReference>
<dbReference type="PANTHER" id="PTHR47691:SF3">
    <property type="entry name" value="HTH-TYPE TRANSCRIPTIONAL REGULATOR RV0890C-RELATED"/>
    <property type="match status" value="1"/>
</dbReference>
<evidence type="ECO:0000313" key="4">
    <source>
        <dbReference type="Proteomes" id="UP001595833"/>
    </source>
</evidence>
<dbReference type="SMART" id="SM00028">
    <property type="entry name" value="TPR"/>
    <property type="match status" value="5"/>
</dbReference>
<dbReference type="EMBL" id="JBHSJB010000027">
    <property type="protein sequence ID" value="MFC5057371.1"/>
    <property type="molecule type" value="Genomic_DNA"/>
</dbReference>
<dbReference type="PRINTS" id="PR00364">
    <property type="entry name" value="DISEASERSIST"/>
</dbReference>
<dbReference type="GO" id="GO:0005524">
    <property type="term" value="F:ATP binding"/>
    <property type="evidence" value="ECO:0007669"/>
    <property type="project" value="UniProtKB-KW"/>
</dbReference>
<organism evidence="3 4">
    <name type="scientific">Saccharothrix xinjiangensis</name>
    <dbReference type="NCBI Taxonomy" id="204798"/>
    <lineage>
        <taxon>Bacteria</taxon>
        <taxon>Bacillati</taxon>
        <taxon>Actinomycetota</taxon>
        <taxon>Actinomycetes</taxon>
        <taxon>Pseudonocardiales</taxon>
        <taxon>Pseudonocardiaceae</taxon>
        <taxon>Saccharothrix</taxon>
    </lineage>
</organism>
<dbReference type="SUPFAM" id="SSF52540">
    <property type="entry name" value="P-loop containing nucleoside triphosphate hydrolases"/>
    <property type="match status" value="1"/>
</dbReference>
<feature type="compositionally biased region" description="Low complexity" evidence="2">
    <location>
        <begin position="12"/>
        <end position="21"/>
    </location>
</feature>
<dbReference type="Pfam" id="PF13424">
    <property type="entry name" value="TPR_12"/>
    <property type="match status" value="2"/>
</dbReference>
<keyword evidence="3" id="KW-0067">ATP-binding</keyword>
<protein>
    <submittedName>
        <fullName evidence="3">ATP-binding protein</fullName>
    </submittedName>
</protein>
<dbReference type="RefSeq" id="WP_344037102.1">
    <property type="nucleotide sequence ID" value="NZ_BAAAKE010000006.1"/>
</dbReference>
<proteinExistence type="predicted"/>
<evidence type="ECO:0000256" key="1">
    <source>
        <dbReference type="PROSITE-ProRule" id="PRU00339"/>
    </source>
</evidence>